<comment type="caution">
    <text evidence="1">The sequence shown here is derived from an EMBL/GenBank/DDBJ whole genome shotgun (WGS) entry which is preliminary data.</text>
</comment>
<dbReference type="AlphaFoldDB" id="A0A150HAL4"/>
<keyword evidence="2" id="KW-1185">Reference proteome</keyword>
<accession>A0A150HAL4</accession>
<organism evidence="1 2">
    <name type="scientific">Microbacterium laevaniformans</name>
    <dbReference type="NCBI Taxonomy" id="36807"/>
    <lineage>
        <taxon>Bacteria</taxon>
        <taxon>Bacillati</taxon>
        <taxon>Actinomycetota</taxon>
        <taxon>Actinomycetes</taxon>
        <taxon>Micrococcales</taxon>
        <taxon>Microbacteriaceae</taxon>
        <taxon>Microbacterium</taxon>
    </lineage>
</organism>
<dbReference type="EMBL" id="LRAD01000050">
    <property type="protein sequence ID" value="KXZ59116.1"/>
    <property type="molecule type" value="Genomic_DNA"/>
</dbReference>
<reference evidence="1 2" key="1">
    <citation type="submission" date="2016-01" db="EMBL/GenBank/DDBJ databases">
        <title>Draft genome sequences of Microbacterium laevaniformans LCDC 91-0039 and the type strain of Microbacterium hominis LCDC 84-209.</title>
        <authorList>
            <person name="Bernier A.-M."/>
            <person name="Bernard K."/>
        </authorList>
    </citation>
    <scope>NUCLEOTIDE SEQUENCE [LARGE SCALE GENOMIC DNA]</scope>
    <source>
        <strain evidence="1 2">LCDC 91-0039</strain>
    </source>
</reference>
<evidence type="ECO:0000313" key="1">
    <source>
        <dbReference type="EMBL" id="KXZ59116.1"/>
    </source>
</evidence>
<dbReference type="PATRIC" id="fig|36807.3.peg.2446"/>
<dbReference type="STRING" id="36807.Mlaev_02405"/>
<proteinExistence type="predicted"/>
<name>A0A150HAL4_9MICO</name>
<sequence length="46" mass="4560">MSSTTSLADIAALLVSDGEPWKTIGKAGVAEMLGLVVETPTAAASV</sequence>
<evidence type="ECO:0000313" key="2">
    <source>
        <dbReference type="Proteomes" id="UP000075357"/>
    </source>
</evidence>
<protein>
    <submittedName>
        <fullName evidence="1">Uncharacterized protein</fullName>
    </submittedName>
</protein>
<dbReference type="Proteomes" id="UP000075357">
    <property type="component" value="Unassembled WGS sequence"/>
</dbReference>
<dbReference type="RefSeq" id="WP_157557061.1">
    <property type="nucleotide sequence ID" value="NZ_LRAD01000050.1"/>
</dbReference>
<gene>
    <name evidence="1" type="ORF">Mlaev_02405</name>
</gene>